<evidence type="ECO:0008006" key="4">
    <source>
        <dbReference type="Google" id="ProtNLM"/>
    </source>
</evidence>
<sequence>MQIPVRWLLFLTASLLLNTYSPAAPKPSEDDIEHIREELGVNGFTAPSIELVLQELETLKPFPFDKVWRDLPESTPQDRPRLALETGAVIADGFLAVASEKQSRIEPVGRALLRLAKGLGVAEHVTKHSRSILEKAARSQWPAVKQELVRTQAEVESALMGLKDEEVAHLIALGGWLRALEITSTAVEDDYSVEKARTLIQPELLDYFVDRVSTLNPTFKKTKLAQTIEKNLTEVKTITTKPVDTPVTKDEVKHIRDLARAINQQVSSNEE</sequence>
<reference evidence="2 3" key="1">
    <citation type="journal article" date="2011" name="J. Bacteriol.">
        <title>Genome sequence of Chthoniobacter flavus Ellin428, an aerobic heterotrophic soil bacterium.</title>
        <authorList>
            <person name="Kant R."/>
            <person name="van Passel M.W."/>
            <person name="Palva A."/>
            <person name="Lucas S."/>
            <person name="Lapidus A."/>
            <person name="Glavina Del Rio T."/>
            <person name="Dalin E."/>
            <person name="Tice H."/>
            <person name="Bruce D."/>
            <person name="Goodwin L."/>
            <person name="Pitluck S."/>
            <person name="Larimer F.W."/>
            <person name="Land M.L."/>
            <person name="Hauser L."/>
            <person name="Sangwan P."/>
            <person name="de Vos W.M."/>
            <person name="Janssen P.H."/>
            <person name="Smidt H."/>
        </authorList>
    </citation>
    <scope>NUCLEOTIDE SEQUENCE [LARGE SCALE GENOMIC DNA]</scope>
    <source>
        <strain evidence="2 3">Ellin428</strain>
    </source>
</reference>
<feature type="signal peptide" evidence="1">
    <location>
        <begin position="1"/>
        <end position="23"/>
    </location>
</feature>
<comment type="caution">
    <text evidence="2">The sequence shown here is derived from an EMBL/GenBank/DDBJ whole genome shotgun (WGS) entry which is preliminary data.</text>
</comment>
<keyword evidence="1" id="KW-0732">Signal</keyword>
<feature type="chain" id="PRO_5002803005" description="Secreted protein" evidence="1">
    <location>
        <begin position="24"/>
        <end position="271"/>
    </location>
</feature>
<proteinExistence type="predicted"/>
<dbReference type="EMBL" id="ABVL01000006">
    <property type="protein sequence ID" value="EDY19930.1"/>
    <property type="molecule type" value="Genomic_DNA"/>
</dbReference>
<evidence type="ECO:0000256" key="1">
    <source>
        <dbReference type="SAM" id="SignalP"/>
    </source>
</evidence>
<name>B4D0R8_9BACT</name>
<dbReference type="AlphaFoldDB" id="B4D0R8"/>
<gene>
    <name evidence="2" type="ORF">CfE428DRAFT_2519</name>
</gene>
<keyword evidence="3" id="KW-1185">Reference proteome</keyword>
<dbReference type="RefSeq" id="WP_006979844.1">
    <property type="nucleotide sequence ID" value="NZ_ABVL01000006.1"/>
</dbReference>
<accession>B4D0R8</accession>
<dbReference type="Proteomes" id="UP000005824">
    <property type="component" value="Unassembled WGS sequence"/>
</dbReference>
<dbReference type="eggNOG" id="ENOG5033X2V">
    <property type="taxonomic scope" value="Bacteria"/>
</dbReference>
<evidence type="ECO:0000313" key="2">
    <source>
        <dbReference type="EMBL" id="EDY19930.1"/>
    </source>
</evidence>
<evidence type="ECO:0000313" key="3">
    <source>
        <dbReference type="Proteomes" id="UP000005824"/>
    </source>
</evidence>
<dbReference type="InParanoid" id="B4D0R8"/>
<protein>
    <recommendedName>
        <fullName evidence="4">Secreted protein</fullName>
    </recommendedName>
</protein>
<organism evidence="2 3">
    <name type="scientific">Chthoniobacter flavus Ellin428</name>
    <dbReference type="NCBI Taxonomy" id="497964"/>
    <lineage>
        <taxon>Bacteria</taxon>
        <taxon>Pseudomonadati</taxon>
        <taxon>Verrucomicrobiota</taxon>
        <taxon>Spartobacteria</taxon>
        <taxon>Chthoniobacterales</taxon>
        <taxon>Chthoniobacteraceae</taxon>
        <taxon>Chthoniobacter</taxon>
    </lineage>
</organism>
<dbReference type="STRING" id="497964.CfE428DRAFT_2519"/>